<gene>
    <name evidence="3" type="ORF">AAFC00_000270</name>
</gene>
<feature type="compositionally biased region" description="Low complexity" evidence="2">
    <location>
        <begin position="241"/>
        <end position="252"/>
    </location>
</feature>
<organism evidence="3 4">
    <name type="scientific">Neodothiora populina</name>
    <dbReference type="NCBI Taxonomy" id="2781224"/>
    <lineage>
        <taxon>Eukaryota</taxon>
        <taxon>Fungi</taxon>
        <taxon>Dikarya</taxon>
        <taxon>Ascomycota</taxon>
        <taxon>Pezizomycotina</taxon>
        <taxon>Dothideomycetes</taxon>
        <taxon>Dothideomycetidae</taxon>
        <taxon>Dothideales</taxon>
        <taxon>Dothioraceae</taxon>
        <taxon>Neodothiora</taxon>
    </lineage>
</organism>
<protein>
    <submittedName>
        <fullName evidence="3">Uncharacterized protein</fullName>
    </submittedName>
</protein>
<reference evidence="3 4" key="1">
    <citation type="submission" date="2024-07" db="EMBL/GenBank/DDBJ databases">
        <title>Draft sequence of the Neodothiora populina.</title>
        <authorList>
            <person name="Drown D.D."/>
            <person name="Schuette U.S."/>
            <person name="Buechlein A.B."/>
            <person name="Rusch D.R."/>
            <person name="Winton L.W."/>
            <person name="Adams G.A."/>
        </authorList>
    </citation>
    <scope>NUCLEOTIDE SEQUENCE [LARGE SCALE GENOMIC DNA]</scope>
    <source>
        <strain evidence="3 4">CPC 39397</strain>
    </source>
</reference>
<dbReference type="EMBL" id="JBFMKM010000009">
    <property type="protein sequence ID" value="KAL1303808.1"/>
    <property type="molecule type" value="Genomic_DNA"/>
</dbReference>
<dbReference type="PANTHER" id="PTHR40130">
    <property type="entry name" value="EXPRESSED PROTEIN"/>
    <property type="match status" value="1"/>
</dbReference>
<feature type="coiled-coil region" evidence="1">
    <location>
        <begin position="376"/>
        <end position="403"/>
    </location>
</feature>
<feature type="compositionally biased region" description="Polar residues" evidence="2">
    <location>
        <begin position="110"/>
        <end position="120"/>
    </location>
</feature>
<proteinExistence type="predicted"/>
<comment type="caution">
    <text evidence="3">The sequence shown here is derived from an EMBL/GenBank/DDBJ whole genome shotgun (WGS) entry which is preliminary data.</text>
</comment>
<dbReference type="SUPFAM" id="SSF140361">
    <property type="entry name" value="MIT domain-like"/>
    <property type="match status" value="1"/>
</dbReference>
<dbReference type="Gene3D" id="1.20.58.80">
    <property type="entry name" value="Phosphotransferase system, lactose/cellobiose-type IIA subunit"/>
    <property type="match status" value="1"/>
</dbReference>
<feature type="compositionally biased region" description="Polar residues" evidence="2">
    <location>
        <begin position="163"/>
        <end position="172"/>
    </location>
</feature>
<accession>A0ABR3PCC2</accession>
<dbReference type="PANTHER" id="PTHR40130:SF1">
    <property type="entry name" value="SPINDLE POLE BODY-ASSOCIATED PROTEIN CUT12 DOMAIN-CONTAINING PROTEIN"/>
    <property type="match status" value="1"/>
</dbReference>
<dbReference type="GeneID" id="95973973"/>
<feature type="region of interest" description="Disordered" evidence="2">
    <location>
        <begin position="241"/>
        <end position="261"/>
    </location>
</feature>
<name>A0ABR3PCC2_9PEZI</name>
<evidence type="ECO:0000256" key="1">
    <source>
        <dbReference type="SAM" id="Coils"/>
    </source>
</evidence>
<sequence>MEAAPLALAHAHARKASQESNKASLTVAASEHEAAAGQFAKAAEDTHDSEALRILRLLEEHHHRLADIIKTKDTISAHLPDPTEPHVPTQESKQSLASALSPAANALDGSPQTQRGSGSTLAKIHQQRRDSSPALAKDIASRRGIPQPQQRRLHVPAEGKTNFAHSTDPSNPRTKHISRARQHDPVQESTLNAATPPMESTQRKQSGAGDDGFSRFYSTLTSGPFSRLSSILSFAALPLTDTLSQPSSPTSSRTERTSVRAHNEPDLRTLVSPAALNALEEQQRRHGIGGQAFGPGESFYVVPPSGGTASYANIMRTEQRYARRQQGHLSHISEEDNEFVDARETQAPKTGGVGMGANIDSHEKVGGGGATQGHRVEELELENDTLKHALDQMSHRLQAFERSAQDASMAALTQSMVSVRTQGGGVGAARHEEALGHERDRTMEEEMQRAAQEIAELKRQNRKYQAYYDKLEASARKKEREKKEKSTRA</sequence>
<feature type="compositionally biased region" description="Polar residues" evidence="2">
    <location>
        <begin position="187"/>
        <end position="205"/>
    </location>
</feature>
<evidence type="ECO:0000313" key="3">
    <source>
        <dbReference type="EMBL" id="KAL1303808.1"/>
    </source>
</evidence>
<keyword evidence="1" id="KW-0175">Coiled coil</keyword>
<feature type="compositionally biased region" description="Low complexity" evidence="2">
    <location>
        <begin position="95"/>
        <end position="107"/>
    </location>
</feature>
<evidence type="ECO:0000313" key="4">
    <source>
        <dbReference type="Proteomes" id="UP001562354"/>
    </source>
</evidence>
<feature type="region of interest" description="Disordered" evidence="2">
    <location>
        <begin position="76"/>
        <end position="210"/>
    </location>
</feature>
<feature type="coiled-coil region" evidence="1">
    <location>
        <begin position="440"/>
        <end position="488"/>
    </location>
</feature>
<keyword evidence="4" id="KW-1185">Reference proteome</keyword>
<evidence type="ECO:0000256" key="2">
    <source>
        <dbReference type="SAM" id="MobiDB-lite"/>
    </source>
</evidence>
<dbReference type="RefSeq" id="XP_069200083.1">
    <property type="nucleotide sequence ID" value="XM_069342161.1"/>
</dbReference>
<dbReference type="Proteomes" id="UP001562354">
    <property type="component" value="Unassembled WGS sequence"/>
</dbReference>